<protein>
    <recommendedName>
        <fullName evidence="13">NB-ARC domain-containing protein</fullName>
    </recommendedName>
</protein>
<evidence type="ECO:0000256" key="5">
    <source>
        <dbReference type="ARBA" id="ARBA00022821"/>
    </source>
</evidence>
<feature type="domain" description="Disease resistance protein winged helix" evidence="9">
    <location>
        <begin position="360"/>
        <end position="423"/>
    </location>
</feature>
<name>A0A5J5ANT8_9ASTE</name>
<evidence type="ECO:0000259" key="8">
    <source>
        <dbReference type="Pfam" id="PF18052"/>
    </source>
</evidence>
<dbReference type="GO" id="GO:0005524">
    <property type="term" value="F:ATP binding"/>
    <property type="evidence" value="ECO:0007669"/>
    <property type="project" value="UniProtKB-KW"/>
</dbReference>
<evidence type="ECO:0000313" key="12">
    <source>
        <dbReference type="Proteomes" id="UP000325577"/>
    </source>
</evidence>
<dbReference type="GO" id="GO:0043531">
    <property type="term" value="F:ADP binding"/>
    <property type="evidence" value="ECO:0007669"/>
    <property type="project" value="InterPro"/>
</dbReference>
<dbReference type="Gene3D" id="3.40.50.300">
    <property type="entry name" value="P-loop containing nucleotide triphosphate hydrolases"/>
    <property type="match status" value="1"/>
</dbReference>
<dbReference type="InterPro" id="IPR058922">
    <property type="entry name" value="WHD_DRP"/>
</dbReference>
<dbReference type="InterPro" id="IPR055414">
    <property type="entry name" value="LRR_R13L4/SHOC2-like"/>
</dbReference>
<dbReference type="InterPro" id="IPR044974">
    <property type="entry name" value="Disease_R_plants"/>
</dbReference>
<dbReference type="Gene3D" id="3.80.10.10">
    <property type="entry name" value="Ribonuclease Inhibitor"/>
    <property type="match status" value="1"/>
</dbReference>
<keyword evidence="3" id="KW-0677">Repeat</keyword>
<keyword evidence="2" id="KW-0433">Leucine-rich repeat</keyword>
<dbReference type="Proteomes" id="UP000325577">
    <property type="component" value="Linkage Group LG2"/>
</dbReference>
<sequence length="624" mass="71758">MVANIHKQVGSIKSELEIIQCFLKDADARAETGEISDGVKVWVKQVRELAYLIEDVFDEYVLHLAERPPWCGFISFFYKITFSIFKLKLRHDIASQIQEIKTDLIEIKSKAERYGFSSLEQGSSSMTTWHDPRVASLFLEEDEVVGIESPRDKLISILVAEESKRVVISIVGMAGLGKTTLAKKVYDNQSVTGHFDCRAWIPVSQSYKPEDLLREMIKQFHKSRKDFVPEGIDTMGETSLISELREYLQSKRPLPEDKAWGLFCKKAFQSNTEDCPPVLKILSLEIVRRCEGLPLAIVAIGGLLSTKNKVVSEWQKLCHSLGFELERNPHLTSMTKIILLSYHDLPCHLKPCFLYFGLVPEDFAIYGDRLIKLWIAEGFVKEQKSKTLEEVGEEYLNELIHRSLVQGSEDAFYRVHDLVREIILSKFEELSFCQVLSGENPKFDPKTRRLSIHNNMDNVLEITEKLFDWIPKLQSLETLRLNWTRLSDDPMKSLQDLPNLVELTLYQVYDGERAHFEAEGFQKLKKLYLAGLKGLSSLKIDKGALPLLEDLSIEASPQLKEVPSGIHYLTKLTLLEFRDMPEEFSDRIEPDEGQDYWIVKHIPVVKFWIKDTESGNYQTYIPQD</sequence>
<keyword evidence="4" id="KW-0547">Nucleotide-binding</keyword>
<evidence type="ECO:0000256" key="3">
    <source>
        <dbReference type="ARBA" id="ARBA00022737"/>
    </source>
</evidence>
<dbReference type="FunFam" id="1.10.10.10:FF:000322">
    <property type="entry name" value="Probable disease resistance protein At1g63360"/>
    <property type="match status" value="1"/>
</dbReference>
<evidence type="ECO:0000259" key="10">
    <source>
        <dbReference type="Pfam" id="PF23598"/>
    </source>
</evidence>
<dbReference type="SUPFAM" id="SSF52540">
    <property type="entry name" value="P-loop containing nucleoside triphosphate hydrolases"/>
    <property type="match status" value="1"/>
</dbReference>
<evidence type="ECO:0000256" key="2">
    <source>
        <dbReference type="ARBA" id="ARBA00022614"/>
    </source>
</evidence>
<feature type="domain" description="Disease resistance R13L4/SHOC-2-like LRR" evidence="10">
    <location>
        <begin position="444"/>
        <end position="573"/>
    </location>
</feature>
<evidence type="ECO:0000259" key="7">
    <source>
        <dbReference type="Pfam" id="PF00931"/>
    </source>
</evidence>
<dbReference type="AlphaFoldDB" id="A0A5J5ANT8"/>
<dbReference type="Gene3D" id="1.10.8.430">
    <property type="entry name" value="Helical domain of apoptotic protease-activating factors"/>
    <property type="match status" value="1"/>
</dbReference>
<organism evidence="11 12">
    <name type="scientific">Nyssa sinensis</name>
    <dbReference type="NCBI Taxonomy" id="561372"/>
    <lineage>
        <taxon>Eukaryota</taxon>
        <taxon>Viridiplantae</taxon>
        <taxon>Streptophyta</taxon>
        <taxon>Embryophyta</taxon>
        <taxon>Tracheophyta</taxon>
        <taxon>Spermatophyta</taxon>
        <taxon>Magnoliopsida</taxon>
        <taxon>eudicotyledons</taxon>
        <taxon>Gunneridae</taxon>
        <taxon>Pentapetalae</taxon>
        <taxon>asterids</taxon>
        <taxon>Cornales</taxon>
        <taxon>Nyssaceae</taxon>
        <taxon>Nyssa</taxon>
    </lineage>
</organism>
<dbReference type="Pfam" id="PF23559">
    <property type="entry name" value="WHD_DRP"/>
    <property type="match status" value="1"/>
</dbReference>
<dbReference type="Gene3D" id="1.10.10.10">
    <property type="entry name" value="Winged helix-like DNA-binding domain superfamily/Winged helix DNA-binding domain"/>
    <property type="match status" value="1"/>
</dbReference>
<dbReference type="GO" id="GO:0098542">
    <property type="term" value="P:defense response to other organism"/>
    <property type="evidence" value="ECO:0007669"/>
    <property type="project" value="TreeGrafter"/>
</dbReference>
<dbReference type="InterPro" id="IPR041118">
    <property type="entry name" value="Rx_N"/>
</dbReference>
<keyword evidence="5" id="KW-0611">Plant defense</keyword>
<reference evidence="11 12" key="1">
    <citation type="submission" date="2019-09" db="EMBL/GenBank/DDBJ databases">
        <title>A chromosome-level genome assembly of the Chinese tupelo Nyssa sinensis.</title>
        <authorList>
            <person name="Yang X."/>
            <person name="Kang M."/>
            <person name="Yang Y."/>
            <person name="Xiong H."/>
            <person name="Wang M."/>
            <person name="Zhang Z."/>
            <person name="Wang Z."/>
            <person name="Wu H."/>
            <person name="Ma T."/>
            <person name="Liu J."/>
            <person name="Xi Z."/>
        </authorList>
    </citation>
    <scope>NUCLEOTIDE SEQUENCE [LARGE SCALE GENOMIC DNA]</scope>
    <source>
        <strain evidence="11">J267</strain>
        <tissue evidence="11">Leaf</tissue>
    </source>
</reference>
<keyword evidence="6" id="KW-0067">ATP-binding</keyword>
<dbReference type="InterPro" id="IPR027417">
    <property type="entry name" value="P-loop_NTPase"/>
</dbReference>
<dbReference type="Pfam" id="PF18052">
    <property type="entry name" value="Rx_N"/>
    <property type="match status" value="1"/>
</dbReference>
<dbReference type="InterPro" id="IPR042197">
    <property type="entry name" value="Apaf_helical"/>
</dbReference>
<comment type="similarity">
    <text evidence="1">Belongs to the disease resistance NB-LRR family.</text>
</comment>
<evidence type="ECO:0000313" key="11">
    <source>
        <dbReference type="EMBL" id="KAA8531402.1"/>
    </source>
</evidence>
<dbReference type="InterPro" id="IPR036388">
    <property type="entry name" value="WH-like_DNA-bd_sf"/>
</dbReference>
<feature type="domain" description="Disease resistance N-terminal" evidence="8">
    <location>
        <begin position="4"/>
        <end position="76"/>
    </location>
</feature>
<dbReference type="Pfam" id="PF23598">
    <property type="entry name" value="LRR_14"/>
    <property type="match status" value="1"/>
</dbReference>
<dbReference type="Pfam" id="PF00931">
    <property type="entry name" value="NB-ARC"/>
    <property type="match status" value="1"/>
</dbReference>
<dbReference type="EMBL" id="CM018043">
    <property type="protein sequence ID" value="KAA8531402.1"/>
    <property type="molecule type" value="Genomic_DNA"/>
</dbReference>
<dbReference type="InterPro" id="IPR002182">
    <property type="entry name" value="NB-ARC"/>
</dbReference>
<evidence type="ECO:0008006" key="13">
    <source>
        <dbReference type="Google" id="ProtNLM"/>
    </source>
</evidence>
<dbReference type="SUPFAM" id="SSF52058">
    <property type="entry name" value="L domain-like"/>
    <property type="match status" value="1"/>
</dbReference>
<evidence type="ECO:0000256" key="4">
    <source>
        <dbReference type="ARBA" id="ARBA00022741"/>
    </source>
</evidence>
<evidence type="ECO:0000256" key="6">
    <source>
        <dbReference type="ARBA" id="ARBA00022840"/>
    </source>
</evidence>
<dbReference type="PANTHER" id="PTHR23155">
    <property type="entry name" value="DISEASE RESISTANCE PROTEIN RP"/>
    <property type="match status" value="1"/>
</dbReference>
<dbReference type="Gene3D" id="1.20.5.4130">
    <property type="match status" value="1"/>
</dbReference>
<dbReference type="PANTHER" id="PTHR23155:SF1052">
    <property type="entry name" value="DISEASE RESISTANCE PROTEIN RPM1"/>
    <property type="match status" value="1"/>
</dbReference>
<gene>
    <name evidence="11" type="ORF">F0562_006102</name>
</gene>
<feature type="domain" description="NB-ARC" evidence="7">
    <location>
        <begin position="149"/>
        <end position="253"/>
    </location>
</feature>
<keyword evidence="12" id="KW-1185">Reference proteome</keyword>
<evidence type="ECO:0000259" key="9">
    <source>
        <dbReference type="Pfam" id="PF23559"/>
    </source>
</evidence>
<dbReference type="InterPro" id="IPR032675">
    <property type="entry name" value="LRR_dom_sf"/>
</dbReference>
<dbReference type="CDD" id="cd14798">
    <property type="entry name" value="RX-CC_like"/>
    <property type="match status" value="1"/>
</dbReference>
<dbReference type="InterPro" id="IPR038005">
    <property type="entry name" value="RX-like_CC"/>
</dbReference>
<proteinExistence type="inferred from homology"/>
<dbReference type="OrthoDB" id="598235at2759"/>
<accession>A0A5J5ANT8</accession>
<evidence type="ECO:0000256" key="1">
    <source>
        <dbReference type="ARBA" id="ARBA00008894"/>
    </source>
</evidence>